<keyword evidence="3" id="KW-1185">Reference proteome</keyword>
<dbReference type="InterPro" id="IPR014710">
    <property type="entry name" value="RmlC-like_jellyroll"/>
</dbReference>
<dbReference type="InterPro" id="IPR011051">
    <property type="entry name" value="RmlC_Cupin_sf"/>
</dbReference>
<evidence type="ECO:0000259" key="1">
    <source>
        <dbReference type="SMART" id="SM00835"/>
    </source>
</evidence>
<dbReference type="RefSeq" id="WP_413265050.1">
    <property type="nucleotide sequence ID" value="NZ_JBHFNR010000156.1"/>
</dbReference>
<dbReference type="EMBL" id="JBHFNR010000156">
    <property type="protein sequence ID" value="MFB2895413.1"/>
    <property type="molecule type" value="Genomic_DNA"/>
</dbReference>
<reference evidence="2 3" key="1">
    <citation type="submission" date="2024-09" db="EMBL/GenBank/DDBJ databases">
        <title>Floridaenema gen nov. (Aerosakkonemataceae, Aerosakkonematales ord. nov., Cyanobacteria) from benthic tropical and subtropical fresh waters, with the description of four new species.</title>
        <authorList>
            <person name="Moretto J.A."/>
            <person name="Berthold D.E."/>
            <person name="Lefler F.W."/>
            <person name="Huang I.-S."/>
            <person name="Laughinghouse H. IV."/>
        </authorList>
    </citation>
    <scope>NUCLEOTIDE SEQUENCE [LARGE SCALE GENOMIC DNA]</scope>
    <source>
        <strain evidence="2 3">BLCC-F50</strain>
    </source>
</reference>
<name>A0ABV4XVZ6_9CYAN</name>
<evidence type="ECO:0000313" key="3">
    <source>
        <dbReference type="Proteomes" id="UP001576784"/>
    </source>
</evidence>
<dbReference type="SMART" id="SM00835">
    <property type="entry name" value="Cupin_1"/>
    <property type="match status" value="1"/>
</dbReference>
<dbReference type="Pfam" id="PF00190">
    <property type="entry name" value="Cupin_1"/>
    <property type="match status" value="1"/>
</dbReference>
<organism evidence="2 3">
    <name type="scientific">Floridaenema flaviceps BLCC-F50</name>
    <dbReference type="NCBI Taxonomy" id="3153642"/>
    <lineage>
        <taxon>Bacteria</taxon>
        <taxon>Bacillati</taxon>
        <taxon>Cyanobacteriota</taxon>
        <taxon>Cyanophyceae</taxon>
        <taxon>Oscillatoriophycideae</taxon>
        <taxon>Aerosakkonematales</taxon>
        <taxon>Aerosakkonemataceae</taxon>
        <taxon>Floridanema</taxon>
        <taxon>Floridanema flaviceps</taxon>
    </lineage>
</organism>
<dbReference type="Gene3D" id="2.60.120.10">
    <property type="entry name" value="Jelly Rolls"/>
    <property type="match status" value="1"/>
</dbReference>
<feature type="domain" description="Cupin type-1" evidence="1">
    <location>
        <begin position="84"/>
        <end position="226"/>
    </location>
</feature>
<comment type="caution">
    <text evidence="2">The sequence shown here is derived from an EMBL/GenBank/DDBJ whole genome shotgun (WGS) entry which is preliminary data.</text>
</comment>
<dbReference type="InterPro" id="IPR006045">
    <property type="entry name" value="Cupin_1"/>
</dbReference>
<dbReference type="SUPFAM" id="SSF51182">
    <property type="entry name" value="RmlC-like cupins"/>
    <property type="match status" value="1"/>
</dbReference>
<accession>A0ABV4XVZ6</accession>
<protein>
    <submittedName>
        <fullName evidence="2">Cupin domain-containing protein</fullName>
    </submittedName>
</protein>
<sequence length="237" mass="25991">MKLKKLIHYVGFIVICIVLFVLGRSSALSTQSFSHLEQLNVTSPAKVGIIQPNRLNNPNALSNNFDSIPKQSIPLAAAGSTESLKFTCQPRQVDVHNYSGGVISYCKKKDFAIAETDSARVDIKPGAARSPHWHDTWEEQILISGKAKTVLIDNKGQAHEEVLEPGMISFLPAGWPHWSEAIGNDTVSFLFIFPAGYQTFELGDSVVSLNPKVMQSITGSKLPKIAQNRDALVMMSK</sequence>
<proteinExistence type="predicted"/>
<gene>
    <name evidence="2" type="ORF">ACE1CI_21120</name>
</gene>
<dbReference type="Proteomes" id="UP001576784">
    <property type="component" value="Unassembled WGS sequence"/>
</dbReference>
<evidence type="ECO:0000313" key="2">
    <source>
        <dbReference type="EMBL" id="MFB2895413.1"/>
    </source>
</evidence>